<gene>
    <name evidence="2" type="ORF">BGZ65_009083</name>
</gene>
<sequence>WQRGDESAKVYNINQADQYDKLLIQRTSGLARKSASSIVNNSINTDGEKRLYELATMYLKLLFIIDSQEGIDDAVDDNDVLLPDATEHEFWFSAILDGTDIASGFQQLFSLVKKKKVYIKDTDEALARSGVILLEKEETELQKPAIEEFPESDSSKEHSEFSAISSFILPLCRVFMSMSYKRCRLNERIGRSSRSRMESYLALEIKDKTNKSICEVGIGEVTSHEQKGHHKNNAKDLVRIGLSLKDDLDWMDNYDEDAVLVMEHISICGADQDWNDLKTTVEQGLDPLLKAVESGRKKLVGTIDPLSSAHSRISTTRPRISTTPPRISTTRTPKFKTFLG</sequence>
<dbReference type="EMBL" id="JAAAHW010010746">
    <property type="protein sequence ID" value="KAF9923161.1"/>
    <property type="molecule type" value="Genomic_DNA"/>
</dbReference>
<evidence type="ECO:0000313" key="2">
    <source>
        <dbReference type="EMBL" id="KAF9923161.1"/>
    </source>
</evidence>
<protein>
    <submittedName>
        <fullName evidence="2">Uncharacterized protein</fullName>
    </submittedName>
</protein>
<organism evidence="2 3">
    <name type="scientific">Modicella reniformis</name>
    <dbReference type="NCBI Taxonomy" id="1440133"/>
    <lineage>
        <taxon>Eukaryota</taxon>
        <taxon>Fungi</taxon>
        <taxon>Fungi incertae sedis</taxon>
        <taxon>Mucoromycota</taxon>
        <taxon>Mortierellomycotina</taxon>
        <taxon>Mortierellomycetes</taxon>
        <taxon>Mortierellales</taxon>
        <taxon>Mortierellaceae</taxon>
        <taxon>Modicella</taxon>
    </lineage>
</organism>
<accession>A0A9P6IJP2</accession>
<evidence type="ECO:0000256" key="1">
    <source>
        <dbReference type="SAM" id="MobiDB-lite"/>
    </source>
</evidence>
<feature type="non-terminal residue" evidence="2">
    <location>
        <position position="1"/>
    </location>
</feature>
<feature type="compositionally biased region" description="Low complexity" evidence="1">
    <location>
        <begin position="311"/>
        <end position="332"/>
    </location>
</feature>
<proteinExistence type="predicted"/>
<name>A0A9P6IJP2_9FUNG</name>
<dbReference type="AlphaFoldDB" id="A0A9P6IJP2"/>
<reference evidence="2" key="1">
    <citation type="journal article" date="2020" name="Fungal Divers.">
        <title>Resolving the Mortierellaceae phylogeny through synthesis of multi-gene phylogenetics and phylogenomics.</title>
        <authorList>
            <person name="Vandepol N."/>
            <person name="Liber J."/>
            <person name="Desiro A."/>
            <person name="Na H."/>
            <person name="Kennedy M."/>
            <person name="Barry K."/>
            <person name="Grigoriev I.V."/>
            <person name="Miller A.N."/>
            <person name="O'Donnell K."/>
            <person name="Stajich J.E."/>
            <person name="Bonito G."/>
        </authorList>
    </citation>
    <scope>NUCLEOTIDE SEQUENCE</scope>
    <source>
        <strain evidence="2">MES-2147</strain>
    </source>
</reference>
<feature type="region of interest" description="Disordered" evidence="1">
    <location>
        <begin position="310"/>
        <end position="332"/>
    </location>
</feature>
<evidence type="ECO:0000313" key="3">
    <source>
        <dbReference type="Proteomes" id="UP000749646"/>
    </source>
</evidence>
<dbReference type="Proteomes" id="UP000749646">
    <property type="component" value="Unassembled WGS sequence"/>
</dbReference>
<dbReference type="OrthoDB" id="2370938at2759"/>
<comment type="caution">
    <text evidence="2">The sequence shown here is derived from an EMBL/GenBank/DDBJ whole genome shotgun (WGS) entry which is preliminary data.</text>
</comment>
<keyword evidence="3" id="KW-1185">Reference proteome</keyword>